<sequence>MGAKAGKRTIIINLKIFMFFIIYGGFAPMPPVLLLV</sequence>
<keyword evidence="1" id="KW-0472">Membrane</keyword>
<dbReference type="AlphaFoldDB" id="A0A3B6VN82"/>
<dbReference type="EMBL" id="CP002873">
    <property type="protein sequence ID" value="AGA66574.1"/>
    <property type="molecule type" value="Genomic_DNA"/>
</dbReference>
<dbReference type="Proteomes" id="UP000010793">
    <property type="component" value="Chromosome"/>
</dbReference>
<keyword evidence="3" id="KW-1185">Reference proteome</keyword>
<evidence type="ECO:0000313" key="3">
    <source>
        <dbReference type="Proteomes" id="UP000010793"/>
    </source>
</evidence>
<dbReference type="KEGG" id="bpip:BPP43_06690"/>
<organism evidence="2 3">
    <name type="scientific">Brachyspira pilosicoli P43/6/78</name>
    <dbReference type="NCBI Taxonomy" id="1042417"/>
    <lineage>
        <taxon>Bacteria</taxon>
        <taxon>Pseudomonadati</taxon>
        <taxon>Spirochaetota</taxon>
        <taxon>Spirochaetia</taxon>
        <taxon>Brachyspirales</taxon>
        <taxon>Brachyspiraceae</taxon>
        <taxon>Brachyspira</taxon>
    </lineage>
</organism>
<proteinExistence type="predicted"/>
<keyword evidence="1" id="KW-0812">Transmembrane</keyword>
<feature type="transmembrane region" description="Helical" evidence="1">
    <location>
        <begin position="12"/>
        <end position="33"/>
    </location>
</feature>
<protein>
    <submittedName>
        <fullName evidence="2">Uncharacterized protein</fullName>
    </submittedName>
</protein>
<evidence type="ECO:0000256" key="1">
    <source>
        <dbReference type="SAM" id="Phobius"/>
    </source>
</evidence>
<evidence type="ECO:0000313" key="2">
    <source>
        <dbReference type="EMBL" id="AGA66574.1"/>
    </source>
</evidence>
<accession>A0A3B6VN82</accession>
<keyword evidence="1" id="KW-1133">Transmembrane helix</keyword>
<reference evidence="2 3" key="1">
    <citation type="journal article" date="2013" name="Genome Announc.">
        <title>Complete Genome Sequence of the Porcine Strain Brachyspira pilosicoli P43/6/78(T.).</title>
        <authorList>
            <person name="Lin C."/>
            <person name="den Bakker H.C."/>
            <person name="Suzuki H."/>
            <person name="Lefebure T."/>
            <person name="Ponnala L."/>
            <person name="Sun Q."/>
            <person name="Stanhope M.J."/>
            <person name="Wiedmann M."/>
            <person name="Duhamel G.E."/>
        </authorList>
    </citation>
    <scope>NUCLEOTIDE SEQUENCE [LARGE SCALE GENOMIC DNA]</scope>
    <source>
        <strain evidence="2 3">P43/6/78</strain>
    </source>
</reference>
<gene>
    <name evidence="2" type="ORF">BPP43_06690</name>
</gene>
<name>A0A3B6VN82_BRAPL</name>